<keyword evidence="3" id="KW-0732">Signal</keyword>
<feature type="compositionally biased region" description="Polar residues" evidence="1">
    <location>
        <begin position="340"/>
        <end position="349"/>
    </location>
</feature>
<evidence type="ECO:0008006" key="6">
    <source>
        <dbReference type="Google" id="ProtNLM"/>
    </source>
</evidence>
<protein>
    <recommendedName>
        <fullName evidence="6">G-protein coupled receptors family 1 profile domain-containing protein</fullName>
    </recommendedName>
</protein>
<dbReference type="PANTHER" id="PTHR38848">
    <property type="entry name" value="G-PROTEIN COUPLED RECEPTORS FAMILY 3 PROFILE DOMAIN-CONTAINING PROTEIN"/>
    <property type="match status" value="1"/>
</dbReference>
<evidence type="ECO:0000313" key="4">
    <source>
        <dbReference type="EMBL" id="KAF1837226.1"/>
    </source>
</evidence>
<evidence type="ECO:0000256" key="3">
    <source>
        <dbReference type="SAM" id="SignalP"/>
    </source>
</evidence>
<dbReference type="EMBL" id="ML975264">
    <property type="protein sequence ID" value="KAF1837226.1"/>
    <property type="molecule type" value="Genomic_DNA"/>
</dbReference>
<evidence type="ECO:0000256" key="1">
    <source>
        <dbReference type="SAM" id="MobiDB-lite"/>
    </source>
</evidence>
<feature type="signal peptide" evidence="3">
    <location>
        <begin position="1"/>
        <end position="20"/>
    </location>
</feature>
<feature type="transmembrane region" description="Helical" evidence="2">
    <location>
        <begin position="208"/>
        <end position="233"/>
    </location>
</feature>
<feature type="transmembrane region" description="Helical" evidence="2">
    <location>
        <begin position="303"/>
        <end position="327"/>
    </location>
</feature>
<keyword evidence="2" id="KW-0812">Transmembrane</keyword>
<gene>
    <name evidence="4" type="ORF">BDW02DRAFT_577321</name>
</gene>
<evidence type="ECO:0000313" key="5">
    <source>
        <dbReference type="Proteomes" id="UP000800040"/>
    </source>
</evidence>
<dbReference type="PANTHER" id="PTHR38848:SF3">
    <property type="entry name" value="G-PROTEIN COUPLED RECEPTORS FAMILY 3 PROFILE DOMAIN-CONTAINING PROTEIN"/>
    <property type="match status" value="1"/>
</dbReference>
<reference evidence="4" key="1">
    <citation type="submission" date="2020-01" db="EMBL/GenBank/DDBJ databases">
        <authorList>
            <consortium name="DOE Joint Genome Institute"/>
            <person name="Haridas S."/>
            <person name="Albert R."/>
            <person name="Binder M."/>
            <person name="Bloem J."/>
            <person name="Labutti K."/>
            <person name="Salamov A."/>
            <person name="Andreopoulos B."/>
            <person name="Baker S.E."/>
            <person name="Barry K."/>
            <person name="Bills G."/>
            <person name="Bluhm B.H."/>
            <person name="Cannon C."/>
            <person name="Castanera R."/>
            <person name="Culley D.E."/>
            <person name="Daum C."/>
            <person name="Ezra D."/>
            <person name="Gonzalez J.B."/>
            <person name="Henrissat B."/>
            <person name="Kuo A."/>
            <person name="Liang C."/>
            <person name="Lipzen A."/>
            <person name="Lutzoni F."/>
            <person name="Magnuson J."/>
            <person name="Mondo S."/>
            <person name="Nolan M."/>
            <person name="Ohm R."/>
            <person name="Pangilinan J."/>
            <person name="Park H.-J."/>
            <person name="Ramirez L."/>
            <person name="Alfaro M."/>
            <person name="Sun H."/>
            <person name="Tritt A."/>
            <person name="Yoshinaga Y."/>
            <person name="Zwiers L.-H."/>
            <person name="Turgeon B.G."/>
            <person name="Goodwin S.B."/>
            <person name="Spatafora J.W."/>
            <person name="Crous P.W."/>
            <person name="Grigoriev I.V."/>
        </authorList>
    </citation>
    <scope>NUCLEOTIDE SEQUENCE</scope>
    <source>
        <strain evidence="4">P77</strain>
    </source>
</reference>
<feature type="chain" id="PRO_5025600271" description="G-protein coupled receptors family 1 profile domain-containing protein" evidence="3">
    <location>
        <begin position="21"/>
        <end position="404"/>
    </location>
</feature>
<dbReference type="AlphaFoldDB" id="A0A6A5KQ57"/>
<feature type="transmembrane region" description="Helical" evidence="2">
    <location>
        <begin position="167"/>
        <end position="188"/>
    </location>
</feature>
<feature type="transmembrane region" description="Helical" evidence="2">
    <location>
        <begin position="128"/>
        <end position="147"/>
    </location>
</feature>
<sequence>MSWLVCVVVFLHYHPVPVRAIPLLQGGSAAAAVAAMRELEIRHAHVDVGVGEPAKDRSIFTVISLVCMMVLSLLLGFRFTKLKRSIVSNRSFVSMLVLTLYVLVLMFIICSAVLVAGQGLYTHALCRAGTWVCLIFYTFIKAIIYIFLVERIHVVRAPFVNRTQDKIYLACMTMIIVMYSSVAINSYIHHVTEMRASDGRCHFGIRGIVSIPFTVVNFFTDVVLTCVFFYLLLPAAQISGIRALDGKSDSKSGAAAAVHGGNDTPARKNIRTLLWKSIVGSLLIEIPTAANMIQFVITRGEELGVICLIICLVDVFWDALVIYWLTFSSSGPNVSERDLSASTATSSEDSLSRVPARTQSRLSGQGAQIVADESASAHTNALDFLYDSPRESTSGLVRSISAKQ</sequence>
<accession>A0A6A5KQ57</accession>
<feature type="transmembrane region" description="Helical" evidence="2">
    <location>
        <begin position="92"/>
        <end position="116"/>
    </location>
</feature>
<feature type="transmembrane region" description="Helical" evidence="2">
    <location>
        <begin position="59"/>
        <end position="80"/>
    </location>
</feature>
<keyword evidence="2" id="KW-1133">Transmembrane helix</keyword>
<evidence type="ECO:0000256" key="2">
    <source>
        <dbReference type="SAM" id="Phobius"/>
    </source>
</evidence>
<keyword evidence="2" id="KW-0472">Membrane</keyword>
<dbReference type="OrthoDB" id="3210850at2759"/>
<organism evidence="4 5">
    <name type="scientific">Decorospora gaudefroyi</name>
    <dbReference type="NCBI Taxonomy" id="184978"/>
    <lineage>
        <taxon>Eukaryota</taxon>
        <taxon>Fungi</taxon>
        <taxon>Dikarya</taxon>
        <taxon>Ascomycota</taxon>
        <taxon>Pezizomycotina</taxon>
        <taxon>Dothideomycetes</taxon>
        <taxon>Pleosporomycetidae</taxon>
        <taxon>Pleosporales</taxon>
        <taxon>Pleosporineae</taxon>
        <taxon>Pleosporaceae</taxon>
        <taxon>Decorospora</taxon>
    </lineage>
</organism>
<name>A0A6A5KQ57_9PLEO</name>
<dbReference type="Proteomes" id="UP000800040">
    <property type="component" value="Unassembled WGS sequence"/>
</dbReference>
<proteinExistence type="predicted"/>
<keyword evidence="5" id="KW-1185">Reference proteome</keyword>
<feature type="transmembrane region" description="Helical" evidence="2">
    <location>
        <begin position="273"/>
        <end position="297"/>
    </location>
</feature>
<feature type="region of interest" description="Disordered" evidence="1">
    <location>
        <begin position="332"/>
        <end position="363"/>
    </location>
</feature>